<dbReference type="Pfam" id="PF12796">
    <property type="entry name" value="Ank_2"/>
    <property type="match status" value="1"/>
</dbReference>
<gene>
    <name evidence="3" type="primary">LOC114338415</name>
</gene>
<organism evidence="3">
    <name type="scientific">Diabrotica virgifera virgifera</name>
    <name type="common">western corn rootworm</name>
    <dbReference type="NCBI Taxonomy" id="50390"/>
    <lineage>
        <taxon>Eukaryota</taxon>
        <taxon>Metazoa</taxon>
        <taxon>Ecdysozoa</taxon>
        <taxon>Arthropoda</taxon>
        <taxon>Hexapoda</taxon>
        <taxon>Insecta</taxon>
        <taxon>Pterygota</taxon>
        <taxon>Neoptera</taxon>
        <taxon>Endopterygota</taxon>
        <taxon>Coleoptera</taxon>
        <taxon>Polyphaga</taxon>
        <taxon>Cucujiformia</taxon>
        <taxon>Chrysomeloidea</taxon>
        <taxon>Chrysomelidae</taxon>
        <taxon>Galerucinae</taxon>
        <taxon>Diabroticina</taxon>
        <taxon>Diabroticites</taxon>
        <taxon>Diabrotica</taxon>
    </lineage>
</organism>
<accession>A0A6P7G6X9</accession>
<dbReference type="Pfam" id="PF13606">
    <property type="entry name" value="Ank_3"/>
    <property type="match status" value="1"/>
</dbReference>
<evidence type="ECO:0000256" key="2">
    <source>
        <dbReference type="ARBA" id="ARBA00023043"/>
    </source>
</evidence>
<dbReference type="SUPFAM" id="SSF48403">
    <property type="entry name" value="Ankyrin repeat"/>
    <property type="match status" value="1"/>
</dbReference>
<proteinExistence type="predicted"/>
<dbReference type="SMART" id="SM00248">
    <property type="entry name" value="ANK"/>
    <property type="match status" value="3"/>
</dbReference>
<dbReference type="InterPro" id="IPR002110">
    <property type="entry name" value="Ankyrin_rpt"/>
</dbReference>
<dbReference type="AlphaFoldDB" id="A0A6P7G6X9"/>
<evidence type="ECO:0000313" key="3">
    <source>
        <dbReference type="RefSeq" id="XP_028144814.1"/>
    </source>
</evidence>
<dbReference type="PANTHER" id="PTHR24161">
    <property type="entry name" value="ANK_REP_REGION DOMAIN-CONTAINING PROTEIN-RELATED"/>
    <property type="match status" value="1"/>
</dbReference>
<dbReference type="InterPro" id="IPR036770">
    <property type="entry name" value="Ankyrin_rpt-contain_sf"/>
</dbReference>
<reference evidence="3" key="1">
    <citation type="submission" date="2025-08" db="UniProtKB">
        <authorList>
            <consortium name="RefSeq"/>
        </authorList>
    </citation>
    <scope>IDENTIFICATION</scope>
    <source>
        <tissue evidence="3">Whole insect</tissue>
    </source>
</reference>
<dbReference type="InParanoid" id="A0A6P7G6X9"/>
<keyword evidence="1" id="KW-0677">Repeat</keyword>
<dbReference type="RefSeq" id="XP_028144814.1">
    <property type="nucleotide sequence ID" value="XM_028289013.1"/>
</dbReference>
<protein>
    <submittedName>
        <fullName evidence="3">Serine/threonine-protein phosphatase 6 regulatory ankyrin repeat subunit C-like</fullName>
    </submittedName>
</protein>
<dbReference type="PANTHER" id="PTHR24161:SF85">
    <property type="entry name" value="PALMITOYLTRANSFERASE HIP14"/>
    <property type="match status" value="1"/>
</dbReference>
<evidence type="ECO:0000256" key="1">
    <source>
        <dbReference type="ARBA" id="ARBA00022737"/>
    </source>
</evidence>
<dbReference type="Gene3D" id="1.25.40.20">
    <property type="entry name" value="Ankyrin repeat-containing domain"/>
    <property type="match status" value="1"/>
</dbReference>
<name>A0A6P7G6X9_DIAVI</name>
<keyword evidence="2" id="KW-0040">ANK repeat</keyword>
<sequence length="143" mass="16108">MLEVRVHCFTFFTALSNKVEILRYHNISAGIHLNQCSNQGRSLVHFAAKGDAVNVLNFLKSECNFSLNLDLRDNDGFTPSDYAACHNALKAIKYLKKQGATLSIFSKDKSIQSTPVHKAVQYGALDVLHYLVENCKMDITWKK</sequence>